<sequence>MYGEDKDPLQYPLMKSLWTSIDPVKAGLAKGRVFGAGGGAKRRRRGGDRQKKRNRALSKELVADKMSNEELTKKVSTVEADLARLSAYVILPSLAARTLAVEILPSLAASLPSTGSSTSTGLLAQTEMMHTPA</sequence>
<protein>
    <recommendedName>
        <fullName evidence="4">BZIP domain-containing protein</fullName>
    </recommendedName>
</protein>
<evidence type="ECO:0000313" key="2">
    <source>
        <dbReference type="EMBL" id="GAA0187292.1"/>
    </source>
</evidence>
<name>A0AAV3S3F4_LITER</name>
<feature type="compositionally biased region" description="Basic residues" evidence="1">
    <location>
        <begin position="40"/>
        <end position="56"/>
    </location>
</feature>
<evidence type="ECO:0008006" key="4">
    <source>
        <dbReference type="Google" id="ProtNLM"/>
    </source>
</evidence>
<dbReference type="EMBL" id="BAABME010014569">
    <property type="protein sequence ID" value="GAA0187292.1"/>
    <property type="molecule type" value="Genomic_DNA"/>
</dbReference>
<evidence type="ECO:0000256" key="1">
    <source>
        <dbReference type="SAM" id="MobiDB-lite"/>
    </source>
</evidence>
<evidence type="ECO:0000313" key="3">
    <source>
        <dbReference type="Proteomes" id="UP001454036"/>
    </source>
</evidence>
<gene>
    <name evidence="2" type="ORF">LIER_34580</name>
</gene>
<proteinExistence type="predicted"/>
<keyword evidence="3" id="KW-1185">Reference proteome</keyword>
<dbReference type="Proteomes" id="UP001454036">
    <property type="component" value="Unassembled WGS sequence"/>
</dbReference>
<dbReference type="AlphaFoldDB" id="A0AAV3S3F4"/>
<reference evidence="2 3" key="1">
    <citation type="submission" date="2024-01" db="EMBL/GenBank/DDBJ databases">
        <title>The complete chloroplast genome sequence of Lithospermum erythrorhizon: insights into the phylogenetic relationship among Boraginaceae species and the maternal lineages of purple gromwells.</title>
        <authorList>
            <person name="Okada T."/>
            <person name="Watanabe K."/>
        </authorList>
    </citation>
    <scope>NUCLEOTIDE SEQUENCE [LARGE SCALE GENOMIC DNA]</scope>
</reference>
<accession>A0AAV3S3F4</accession>
<comment type="caution">
    <text evidence="2">The sequence shown here is derived from an EMBL/GenBank/DDBJ whole genome shotgun (WGS) entry which is preliminary data.</text>
</comment>
<organism evidence="2 3">
    <name type="scientific">Lithospermum erythrorhizon</name>
    <name type="common">Purple gromwell</name>
    <name type="synonym">Lithospermum officinale var. erythrorhizon</name>
    <dbReference type="NCBI Taxonomy" id="34254"/>
    <lineage>
        <taxon>Eukaryota</taxon>
        <taxon>Viridiplantae</taxon>
        <taxon>Streptophyta</taxon>
        <taxon>Embryophyta</taxon>
        <taxon>Tracheophyta</taxon>
        <taxon>Spermatophyta</taxon>
        <taxon>Magnoliopsida</taxon>
        <taxon>eudicotyledons</taxon>
        <taxon>Gunneridae</taxon>
        <taxon>Pentapetalae</taxon>
        <taxon>asterids</taxon>
        <taxon>lamiids</taxon>
        <taxon>Boraginales</taxon>
        <taxon>Boraginaceae</taxon>
        <taxon>Boraginoideae</taxon>
        <taxon>Lithospermeae</taxon>
        <taxon>Lithospermum</taxon>
    </lineage>
</organism>
<feature type="region of interest" description="Disordered" evidence="1">
    <location>
        <begin position="34"/>
        <end position="57"/>
    </location>
</feature>